<dbReference type="EMBL" id="CAJNNW010008703">
    <property type="protein sequence ID" value="CAE8650284.1"/>
    <property type="molecule type" value="Genomic_DNA"/>
</dbReference>
<protein>
    <submittedName>
        <fullName evidence="1">Uncharacterized protein</fullName>
    </submittedName>
</protein>
<sequence>DSRAAPPVAAGFEGEIASLSCALAKECPRDGRRPLRAGGLLMPPTAAAFEDASKLNESDQGSCRLSFDQVQKRYQAALTDAPLDIRLHLPTLLEYGRRVRTVAHVGETASSSLTSFAHAALERGSSASQSSSWRYKLGLHSPHAAAEAACSDLLELSLGSASGEVEPAELLFFSAAWRDPQHLFQELATYGLQAERYILVHAASTAASNSLEGGIDAWLQSPGANGWSLLEHTLLGGGLAVLGLSPPAWSTTNATRSGGSCDPTRAMRSRRALREARSMASELLILNGNYPGMWAGSWRLDEQKVEAVRQQLSLAVRLCPSDSKDALAARKVLRRSFLGQ</sequence>
<comment type="caution">
    <text evidence="1">The sequence shown here is derived from an EMBL/GenBank/DDBJ whole genome shotgun (WGS) entry which is preliminary data.</text>
</comment>
<proteinExistence type="predicted"/>
<dbReference type="Proteomes" id="UP000626109">
    <property type="component" value="Unassembled WGS sequence"/>
</dbReference>
<evidence type="ECO:0000313" key="1">
    <source>
        <dbReference type="EMBL" id="CAE8650284.1"/>
    </source>
</evidence>
<reference evidence="1" key="1">
    <citation type="submission" date="2021-02" db="EMBL/GenBank/DDBJ databases">
        <authorList>
            <person name="Dougan E. K."/>
            <person name="Rhodes N."/>
            <person name="Thang M."/>
            <person name="Chan C."/>
        </authorList>
    </citation>
    <scope>NUCLEOTIDE SEQUENCE</scope>
</reference>
<gene>
    <name evidence="1" type="ORF">PGLA2088_LOCUS8148</name>
</gene>
<feature type="non-terminal residue" evidence="1">
    <location>
        <position position="340"/>
    </location>
</feature>
<dbReference type="AlphaFoldDB" id="A0A813IJD3"/>
<accession>A0A813IJD3</accession>
<organism evidence="1 2">
    <name type="scientific">Polarella glacialis</name>
    <name type="common">Dinoflagellate</name>
    <dbReference type="NCBI Taxonomy" id="89957"/>
    <lineage>
        <taxon>Eukaryota</taxon>
        <taxon>Sar</taxon>
        <taxon>Alveolata</taxon>
        <taxon>Dinophyceae</taxon>
        <taxon>Suessiales</taxon>
        <taxon>Suessiaceae</taxon>
        <taxon>Polarella</taxon>
    </lineage>
</organism>
<feature type="non-terminal residue" evidence="1">
    <location>
        <position position="1"/>
    </location>
</feature>
<evidence type="ECO:0000313" key="2">
    <source>
        <dbReference type="Proteomes" id="UP000626109"/>
    </source>
</evidence>
<name>A0A813IJD3_POLGL</name>